<dbReference type="GO" id="GO:0000380">
    <property type="term" value="P:alternative mRNA splicing, via spliceosome"/>
    <property type="evidence" value="ECO:0000318"/>
    <property type="project" value="GO_Central"/>
</dbReference>
<evidence type="ECO:0000313" key="6">
    <source>
        <dbReference type="Proteomes" id="UP000001940"/>
    </source>
</evidence>
<dbReference type="Pfam" id="PF13671">
    <property type="entry name" value="AAA_33"/>
    <property type="match status" value="1"/>
</dbReference>
<dbReference type="RefSeq" id="NP_001255853.1">
    <property type="nucleotide sequence ID" value="NM_001268924.3"/>
</dbReference>
<dbReference type="AGR" id="WB:WBGene00012769"/>
<dbReference type="InParanoid" id="B9WRU1"/>
<feature type="compositionally biased region" description="Basic and acidic residues" evidence="3">
    <location>
        <begin position="683"/>
        <end position="702"/>
    </location>
</feature>
<dbReference type="Gene3D" id="2.60.120.920">
    <property type="match status" value="1"/>
</dbReference>
<dbReference type="InterPro" id="IPR003034">
    <property type="entry name" value="SAP_dom"/>
</dbReference>
<dbReference type="Proteomes" id="UP000001940">
    <property type="component" value="Chromosome IV"/>
</dbReference>
<feature type="region of interest" description="Disordered" evidence="3">
    <location>
        <begin position="535"/>
        <end position="845"/>
    </location>
</feature>
<dbReference type="InterPro" id="IPR043136">
    <property type="entry name" value="B30.2/SPRY_sf"/>
</dbReference>
<feature type="compositionally biased region" description="Pro residues" evidence="3">
    <location>
        <begin position="1658"/>
        <end position="1667"/>
    </location>
</feature>
<organism evidence="5 6">
    <name type="scientific">Caenorhabditis elegans</name>
    <dbReference type="NCBI Taxonomy" id="6239"/>
    <lineage>
        <taxon>Eukaryota</taxon>
        <taxon>Metazoa</taxon>
        <taxon>Ecdysozoa</taxon>
        <taxon>Nematoda</taxon>
        <taxon>Chromadorea</taxon>
        <taxon>Rhabditida</taxon>
        <taxon>Rhabditina</taxon>
        <taxon>Rhabditomorpha</taxon>
        <taxon>Rhabditoidea</taxon>
        <taxon>Rhabditidae</taxon>
        <taxon>Peloderinae</taxon>
        <taxon>Caenorhabditis</taxon>
    </lineage>
</organism>
<dbReference type="InterPro" id="IPR027417">
    <property type="entry name" value="P-loop_NTPase"/>
</dbReference>
<feature type="compositionally biased region" description="Acidic residues" evidence="3">
    <location>
        <begin position="296"/>
        <end position="309"/>
    </location>
</feature>
<feature type="region of interest" description="Disordered" evidence="3">
    <location>
        <begin position="1482"/>
        <end position="1563"/>
    </location>
</feature>
<feature type="compositionally biased region" description="Basic and acidic residues" evidence="3">
    <location>
        <begin position="333"/>
        <end position="344"/>
    </location>
</feature>
<dbReference type="SUPFAM" id="SSF49899">
    <property type="entry name" value="Concanavalin A-like lectins/glucanases"/>
    <property type="match status" value="1"/>
</dbReference>
<dbReference type="SMR" id="B9WRU1"/>
<feature type="compositionally biased region" description="Low complexity" evidence="3">
    <location>
        <begin position="349"/>
        <end position="367"/>
    </location>
</feature>
<feature type="compositionally biased region" description="Polar residues" evidence="3">
    <location>
        <begin position="1513"/>
        <end position="1530"/>
    </location>
</feature>
<dbReference type="ExpressionAtlas" id="B9WRU1">
    <property type="expression patterns" value="baseline and differential"/>
</dbReference>
<feature type="compositionally biased region" description="Basic and acidic residues" evidence="3">
    <location>
        <begin position="394"/>
        <end position="406"/>
    </location>
</feature>
<protein>
    <submittedName>
        <fullName evidence="5">B30.2/SPRY domain-containing protein</fullName>
    </submittedName>
</protein>
<evidence type="ECO:0000313" key="5">
    <source>
        <dbReference type="EMBL" id="CAX32487.1"/>
    </source>
</evidence>
<dbReference type="eggNOG" id="KOG2242">
    <property type="taxonomic scope" value="Eukaryota"/>
</dbReference>
<dbReference type="Reactome" id="R-CEL-72203">
    <property type="pathway name" value="Processing of Capped Intron-Containing Pre-mRNA"/>
</dbReference>
<sequence length="1667" mass="183933">MRASRRSGASGTLNKATVPLLPKNRLVKELQDRGLDTSGVQTVLADRLVEFLSVEDGSISSPAVVKKAPAAAKKTPAAKTPKSATKVDSIRRSTRGAQQVKEEEPEEEEEEEEEQDEPVRETPKPKRRGRPSIKQEPPEEEAATEDAPVPEVPEVTERRKKQNKENATPLVKKDLKRKAPAVKIEEPEEPEPGTSQNEPSTSQNGKTTLSTTPQSEERRSRRKSARLLASEQMDVEDEDEPEAAADPEPPKIQEPEKKKQKVSIKEEVPDVAAAVVSQEPQEPPKKQKLTRIKVEVEEEDPDFQPPDESDPIRHSKRIKEHSEHSYDALQQTQKEKAERAEKLLKKQRTSSSSSQPSPAVSAQPKPANWQLEWAAKMAMHKKPAPATTNGVNPEHVKRKESGEKPAAEVATKKKKKEAIDTIEALMLSTIKEIVEKKPSIDRPDRPDRPERPERTVGGSDASDSSQGFLNKLTSQAAPAPSPKAQYPTGVFFNQPLPPPPAHPPKIGAHPLVMGGGGGVPMIPMVPMPPGMIGLPPGPPGRRRKSRFDQPPPEAAAAAQQFYASTHAPPPTLTTVPQISLRAPPGLASPIPPPPPGRKPLIDGIPPPPPKPLLATSDLQRRVQEIFSSESSAPAVPVVFSPREASPPPPPPPPRPSALKPKTEPKQVVLKQEPEEHDDDDDDFVIRDTVVEDEPAPRCRIEQEEASAPPAPVEPLEPLDPQQEDSAPRAVNKVVEQRKKEALAEERRRRAMELGDGDGEYNPEDSAIGQDESEIVWEYQPIMTRMEDEEEEMEENEGDDEDEDEMVMDDEEEDDDEDEEEATNLDAPEAPEALEAQEDPEELNVLEQNPMELLKRALPLLHSSTVTEQPKHDYAQLELPITESLLKRTDDEQPEEVYYHGDPVPEVDENELYEIAAGIKPKKKEKKALVQIPEEERVPADSETIELDYYNADILVKSAEKDIWQIEPFNQDGLALMWGGIRSNFGIKLPFKQTGKDASHRLAFQIQIDSYQSIQHLPTEFMADGGDVRIGFSLASTASLILGESPGSWCISASGKRAANNHFSDFGKLFDIGDVVTCIFDLSVGTISYQINGENVGSPFESLQFREGDVIFPTICTKNANINVNMGQELTDEKWKIPEDRDWMFITEMDRAHLVRSHTAPAAKKDCTVLMTVGLPGVGKTTWVRRYLAEHPHEHWTLISADVVMDAMKVNGVPRIRLPTLKRPDFLRGIIGKSMNRLILLAPRRRKNYILDMTNCFAEKRKRKLMAFEEFNRKCMLFVPDEDTHQKRLIKQEHEENEKLDTDAMMQHKAAMSLPIVAEGEPCEELIFIDPPAGCEQIAFDRVGKMNYDCRSWLVIPGRRRGGGGYNNHHNRGDRGGGGGNYHHGGYHQYNRPSTSGPPSGGAQYSPRGSSSSTMNITHTTFPSVPSPLVREEPTIILPPVKIGLPVVVSTADDSSSPTVAAAVVVAGNNQFSFPPPPVVMAAPASAAPQTPIQQQQKIQQVQQPKKVEVSQPLTLNTSSLPRKSTDSSAGPLSIVSSAGGRSSSFTQQSPRFATTPIPSVIPPTTTPVQQIPVMMNISQPPPQIMMSIPPPSMMVQHMRQPPVVFPIDVTVPPPNFSAPPPMLPASAGIPPHLLMYHHHQMSAPPPPTTTPQQAPQFSYPPPQFAPR</sequence>
<feature type="compositionally biased region" description="Polar residues" evidence="3">
    <location>
        <begin position="461"/>
        <end position="473"/>
    </location>
</feature>
<feature type="compositionally biased region" description="Low complexity" evidence="3">
    <location>
        <begin position="474"/>
        <end position="487"/>
    </location>
</feature>
<evidence type="ECO:0007829" key="8">
    <source>
        <dbReference type="PeptideAtlas" id="B9WRU1"/>
    </source>
</evidence>
<keyword evidence="6" id="KW-1185">Reference proteome</keyword>
<dbReference type="SUPFAM" id="SSF52540">
    <property type="entry name" value="P-loop containing nucleoside triphosphate hydrolases"/>
    <property type="match status" value="1"/>
</dbReference>
<dbReference type="EMBL" id="BX284604">
    <property type="protein sequence ID" value="CAX32487.1"/>
    <property type="molecule type" value="Genomic_DNA"/>
</dbReference>
<dbReference type="PROSITE" id="PS50188">
    <property type="entry name" value="B302_SPRY"/>
    <property type="match status" value="1"/>
</dbReference>
<dbReference type="WormBase" id="Y41E3.11a">
    <property type="protein sequence ID" value="CE43453"/>
    <property type="gene ID" value="WBGene00012769"/>
    <property type="gene designation" value="hrpu-1"/>
</dbReference>
<dbReference type="Reactome" id="R-CEL-72163">
    <property type="pathway name" value="mRNA Splicing - Major Pathway"/>
</dbReference>
<feature type="compositionally biased region" description="Low complexity" evidence="3">
    <location>
        <begin position="1533"/>
        <end position="1544"/>
    </location>
</feature>
<feature type="region of interest" description="Disordered" evidence="3">
    <location>
        <begin position="1"/>
        <end position="20"/>
    </location>
</feature>
<dbReference type="KEGG" id="cel:CELE_Y41E3.11"/>
<name>B9WRU1_CAEEL</name>
<dbReference type="OrthoDB" id="445357at2759"/>
<feature type="compositionally biased region" description="Low complexity" evidence="3">
    <location>
        <begin position="626"/>
        <end position="643"/>
    </location>
</feature>
<feature type="compositionally biased region" description="Pro residues" evidence="3">
    <location>
        <begin position="644"/>
        <end position="655"/>
    </location>
</feature>
<feature type="region of interest" description="Disordered" evidence="3">
    <location>
        <begin position="1360"/>
        <end position="1427"/>
    </location>
</feature>
<reference evidence="5 6" key="1">
    <citation type="journal article" date="1998" name="Science">
        <title>Genome sequence of the nematode C. elegans: a platform for investigating biology.</title>
        <authorList>
            <consortium name="The C. elegans sequencing consortium"/>
            <person name="Sulson J.E."/>
            <person name="Waterston R."/>
        </authorList>
    </citation>
    <scope>NUCLEOTIDE SEQUENCE [LARGE SCALE GENOMIC DNA]</scope>
    <source>
        <strain evidence="5 6">Bristol N2</strain>
    </source>
</reference>
<dbReference type="CTD" id="178421"/>
<feature type="compositionally biased region" description="Low complexity" evidence="3">
    <location>
        <begin position="824"/>
        <end position="833"/>
    </location>
</feature>
<dbReference type="InterPro" id="IPR013320">
    <property type="entry name" value="ConA-like_dom_sf"/>
</dbReference>
<evidence type="ECO:0000259" key="4">
    <source>
        <dbReference type="PROSITE" id="PS50188"/>
    </source>
</evidence>
<feature type="domain" description="B30.2/SPRY" evidence="4">
    <location>
        <begin position="924"/>
        <end position="1130"/>
    </location>
</feature>
<dbReference type="STRING" id="6239.Y41E3.11a.1"/>
<feature type="compositionally biased region" description="Low complexity" evidence="3">
    <location>
        <begin position="1482"/>
        <end position="1512"/>
    </location>
</feature>
<dbReference type="PANTHER" id="PTHR12381:SF56">
    <property type="entry name" value="B30.2_SPRY DOMAIN-CONTAINING PROTEIN-RELATED"/>
    <property type="match status" value="1"/>
</dbReference>
<dbReference type="InterPro" id="IPR001870">
    <property type="entry name" value="B30.2/SPRY"/>
</dbReference>
<feature type="region of interest" description="Disordered" evidence="3">
    <location>
        <begin position="55"/>
        <end position="416"/>
    </location>
</feature>
<dbReference type="Pfam" id="PF00622">
    <property type="entry name" value="SPRY"/>
    <property type="match status" value="1"/>
</dbReference>
<feature type="compositionally biased region" description="Basic and acidic residues" evidence="3">
    <location>
        <begin position="734"/>
        <end position="752"/>
    </location>
</feature>
<feature type="region of interest" description="Disordered" evidence="3">
    <location>
        <begin position="1638"/>
        <end position="1667"/>
    </location>
</feature>
<dbReference type="SMART" id="SM00449">
    <property type="entry name" value="SPRY"/>
    <property type="match status" value="1"/>
</dbReference>
<dbReference type="SMART" id="SM00513">
    <property type="entry name" value="SAP"/>
    <property type="match status" value="1"/>
</dbReference>
<keyword evidence="1" id="KW-0488">Methylation</keyword>
<feature type="compositionally biased region" description="Acidic residues" evidence="3">
    <location>
        <begin position="233"/>
        <end position="245"/>
    </location>
</feature>
<dbReference type="InterPro" id="IPR003877">
    <property type="entry name" value="SPRY_dom"/>
</dbReference>
<evidence type="ECO:0000313" key="7">
    <source>
        <dbReference type="WormBase" id="Y41E3.11a"/>
    </source>
</evidence>
<feature type="compositionally biased region" description="Polar residues" evidence="3">
    <location>
        <begin position="1406"/>
        <end position="1423"/>
    </location>
</feature>
<gene>
    <name evidence="5 7" type="primary">hrpu-1</name>
    <name evidence="5" type="ORF">CELE_Y41E3.11</name>
    <name evidence="7" type="ORF">Y41E3.11</name>
</gene>
<dbReference type="PeptideAtlas" id="B9WRU1"/>
<dbReference type="OMA" id="HEHWTLI"/>
<evidence type="ECO:0000256" key="3">
    <source>
        <dbReference type="SAM" id="MobiDB-lite"/>
    </source>
</evidence>
<feature type="compositionally biased region" description="Polar residues" evidence="3">
    <location>
        <begin position="193"/>
        <end position="214"/>
    </location>
</feature>
<keyword evidence="2" id="KW-0597">Phosphoprotein</keyword>
<dbReference type="PANTHER" id="PTHR12381">
    <property type="entry name" value="HETEROGENEOUS NUCLEAR RIBONUCLEOPROTEIN U FAMILY MEMBER"/>
    <property type="match status" value="1"/>
</dbReference>
<dbReference type="AlphaFoldDB" id="B9WRU1"/>
<dbReference type="Bgee" id="WBGene00012769">
    <property type="expression patterns" value="Expressed in adult organism and 4 other cell types or tissues"/>
</dbReference>
<dbReference type="GO" id="GO:0005634">
    <property type="term" value="C:nucleus"/>
    <property type="evidence" value="ECO:0000318"/>
    <property type="project" value="GO_Central"/>
</dbReference>
<dbReference type="PaxDb" id="6239-Y41E3.11a"/>
<feature type="compositionally biased region" description="Basic and acidic residues" evidence="3">
    <location>
        <begin position="432"/>
        <end position="454"/>
    </location>
</feature>
<evidence type="ECO:0000256" key="2">
    <source>
        <dbReference type="ARBA" id="ARBA00022553"/>
    </source>
</evidence>
<feature type="compositionally biased region" description="Basic and acidic residues" evidence="3">
    <location>
        <begin position="248"/>
        <end position="268"/>
    </location>
</feature>
<accession>B9WRU1</accession>
<feature type="compositionally biased region" description="Acidic residues" evidence="3">
    <location>
        <begin position="786"/>
        <end position="822"/>
    </location>
</feature>
<feature type="region of interest" description="Disordered" evidence="3">
    <location>
        <begin position="430"/>
        <end position="506"/>
    </location>
</feature>
<feature type="compositionally biased region" description="Acidic residues" evidence="3">
    <location>
        <begin position="103"/>
        <end position="116"/>
    </location>
</feature>
<dbReference type="FunCoup" id="B9WRU1">
    <property type="interactions" value="276"/>
</dbReference>
<dbReference type="GeneID" id="178421"/>
<keyword evidence="8" id="KW-1267">Proteomics identification</keyword>
<proteinExistence type="evidence at protein level"/>
<evidence type="ECO:0000256" key="1">
    <source>
        <dbReference type="ARBA" id="ARBA00022481"/>
    </source>
</evidence>
<dbReference type="Gene3D" id="3.40.50.300">
    <property type="entry name" value="P-loop containing nucleotide triphosphate hydrolases"/>
    <property type="match status" value="1"/>
</dbReference>
<feature type="compositionally biased region" description="Acidic residues" evidence="3">
    <location>
        <begin position="834"/>
        <end position="843"/>
    </location>
</feature>
<feature type="compositionally biased region" description="Low complexity" evidence="3">
    <location>
        <begin position="60"/>
        <end position="87"/>
    </location>
</feature>
<dbReference type="GO" id="GO:0003723">
    <property type="term" value="F:RNA binding"/>
    <property type="evidence" value="ECO:0000318"/>
    <property type="project" value="GO_Central"/>
</dbReference>